<dbReference type="EMBL" id="MU167217">
    <property type="protein sequence ID" value="KAG0150682.1"/>
    <property type="molecule type" value="Genomic_DNA"/>
</dbReference>
<dbReference type="PROSITE" id="PS51748">
    <property type="entry name" value="HEXOKINASE_2"/>
    <property type="match status" value="1"/>
</dbReference>
<evidence type="ECO:0000256" key="6">
    <source>
        <dbReference type="ARBA" id="ARBA00022840"/>
    </source>
</evidence>
<dbReference type="GO" id="GO:0004340">
    <property type="term" value="F:glucokinase activity"/>
    <property type="evidence" value="ECO:0007669"/>
    <property type="project" value="TreeGrafter"/>
</dbReference>
<dbReference type="GO" id="GO:0006006">
    <property type="term" value="P:glucose metabolic process"/>
    <property type="evidence" value="ECO:0007669"/>
    <property type="project" value="TreeGrafter"/>
</dbReference>
<keyword evidence="3 8" id="KW-0808">Transferase</keyword>
<dbReference type="InterPro" id="IPR043129">
    <property type="entry name" value="ATPase_NBD"/>
</dbReference>
<feature type="domain" description="Hexokinase N-terminal" evidence="9">
    <location>
        <begin position="64"/>
        <end position="264"/>
    </location>
</feature>
<reference evidence="11" key="1">
    <citation type="submission" date="2013-11" db="EMBL/GenBank/DDBJ databases">
        <title>Genome sequence of the fusiform rust pathogen reveals effectors for host alternation and coevolution with pine.</title>
        <authorList>
            <consortium name="DOE Joint Genome Institute"/>
            <person name="Smith K."/>
            <person name="Pendleton A."/>
            <person name="Kubisiak T."/>
            <person name="Anderson C."/>
            <person name="Salamov A."/>
            <person name="Aerts A."/>
            <person name="Riley R."/>
            <person name="Clum A."/>
            <person name="Lindquist E."/>
            <person name="Ence D."/>
            <person name="Campbell M."/>
            <person name="Kronenberg Z."/>
            <person name="Feau N."/>
            <person name="Dhillon B."/>
            <person name="Hamelin R."/>
            <person name="Burleigh J."/>
            <person name="Smith J."/>
            <person name="Yandell M."/>
            <person name="Nelson C."/>
            <person name="Grigoriev I."/>
            <person name="Davis J."/>
        </authorList>
    </citation>
    <scope>NUCLEOTIDE SEQUENCE</scope>
    <source>
        <strain evidence="11">G11</strain>
    </source>
</reference>
<keyword evidence="6 8" id="KW-0067">ATP-binding</keyword>
<dbReference type="PANTHER" id="PTHR19443">
    <property type="entry name" value="HEXOKINASE"/>
    <property type="match status" value="1"/>
</dbReference>
<comment type="pathway">
    <text evidence="1">Carbohydrate degradation; glycolysis; D-glyceraldehyde 3-phosphate and glycerone phosphate from D-glucose: step 1/4.</text>
</comment>
<gene>
    <name evidence="11" type="ORF">CROQUDRAFT_37928</name>
</gene>
<dbReference type="GO" id="GO:0008865">
    <property type="term" value="F:fructokinase activity"/>
    <property type="evidence" value="ECO:0007669"/>
    <property type="project" value="TreeGrafter"/>
</dbReference>
<keyword evidence="5 8" id="KW-0418">Kinase</keyword>
<dbReference type="FunFam" id="3.30.420.40:FF:000034">
    <property type="entry name" value="Phosphotransferase"/>
    <property type="match status" value="1"/>
</dbReference>
<dbReference type="PANTHER" id="PTHR19443:SF30">
    <property type="entry name" value="GLUCOKINASE-1-RELATED"/>
    <property type="match status" value="1"/>
</dbReference>
<evidence type="ECO:0000256" key="1">
    <source>
        <dbReference type="ARBA" id="ARBA00004888"/>
    </source>
</evidence>
<evidence type="ECO:0000256" key="7">
    <source>
        <dbReference type="ARBA" id="ARBA00023152"/>
    </source>
</evidence>
<evidence type="ECO:0000256" key="2">
    <source>
        <dbReference type="ARBA" id="ARBA00009225"/>
    </source>
</evidence>
<dbReference type="InterPro" id="IPR019807">
    <property type="entry name" value="Hexokinase_BS"/>
</dbReference>
<evidence type="ECO:0000256" key="4">
    <source>
        <dbReference type="ARBA" id="ARBA00022741"/>
    </source>
</evidence>
<keyword evidence="12" id="KW-1185">Reference proteome</keyword>
<dbReference type="Pfam" id="PF03727">
    <property type="entry name" value="Hexokinase_2"/>
    <property type="match status" value="1"/>
</dbReference>
<evidence type="ECO:0000256" key="3">
    <source>
        <dbReference type="ARBA" id="ARBA00022679"/>
    </source>
</evidence>
<comment type="caution">
    <text evidence="11">The sequence shown here is derived from an EMBL/GenBank/DDBJ whole genome shotgun (WGS) entry which is preliminary data.</text>
</comment>
<evidence type="ECO:0000256" key="8">
    <source>
        <dbReference type="RuleBase" id="RU362007"/>
    </source>
</evidence>
<evidence type="ECO:0000259" key="9">
    <source>
        <dbReference type="Pfam" id="PF00349"/>
    </source>
</evidence>
<evidence type="ECO:0000313" key="11">
    <source>
        <dbReference type="EMBL" id="KAG0150682.1"/>
    </source>
</evidence>
<dbReference type="EC" id="2.7.1.-" evidence="8"/>
<dbReference type="InterPro" id="IPR022672">
    <property type="entry name" value="Hexokinase_N"/>
</dbReference>
<evidence type="ECO:0000313" key="12">
    <source>
        <dbReference type="Proteomes" id="UP000886653"/>
    </source>
</evidence>
<proteinExistence type="inferred from homology"/>
<organism evidence="11 12">
    <name type="scientific">Cronartium quercuum f. sp. fusiforme G11</name>
    <dbReference type="NCBI Taxonomy" id="708437"/>
    <lineage>
        <taxon>Eukaryota</taxon>
        <taxon>Fungi</taxon>
        <taxon>Dikarya</taxon>
        <taxon>Basidiomycota</taxon>
        <taxon>Pucciniomycotina</taxon>
        <taxon>Pucciniomycetes</taxon>
        <taxon>Pucciniales</taxon>
        <taxon>Coleosporiaceae</taxon>
        <taxon>Cronartium</taxon>
    </lineage>
</organism>
<evidence type="ECO:0000259" key="10">
    <source>
        <dbReference type="Pfam" id="PF03727"/>
    </source>
</evidence>
<evidence type="ECO:0000256" key="5">
    <source>
        <dbReference type="ARBA" id="ARBA00022777"/>
    </source>
</evidence>
<dbReference type="AlphaFoldDB" id="A0A9P6TFS2"/>
<dbReference type="GO" id="GO:0005829">
    <property type="term" value="C:cytosol"/>
    <property type="evidence" value="ECO:0007669"/>
    <property type="project" value="TreeGrafter"/>
</dbReference>
<dbReference type="Proteomes" id="UP000886653">
    <property type="component" value="Unassembled WGS sequence"/>
</dbReference>
<dbReference type="Pfam" id="PF00349">
    <property type="entry name" value="Hexokinase_1"/>
    <property type="match status" value="1"/>
</dbReference>
<dbReference type="GO" id="GO:0001678">
    <property type="term" value="P:intracellular glucose homeostasis"/>
    <property type="evidence" value="ECO:0007669"/>
    <property type="project" value="InterPro"/>
</dbReference>
<keyword evidence="4 8" id="KW-0547">Nucleotide-binding</keyword>
<dbReference type="GO" id="GO:0005536">
    <property type="term" value="F:D-glucose binding"/>
    <property type="evidence" value="ECO:0007669"/>
    <property type="project" value="InterPro"/>
</dbReference>
<dbReference type="GO" id="GO:0005739">
    <property type="term" value="C:mitochondrion"/>
    <property type="evidence" value="ECO:0007669"/>
    <property type="project" value="TreeGrafter"/>
</dbReference>
<dbReference type="GO" id="GO:0006096">
    <property type="term" value="P:glycolytic process"/>
    <property type="evidence" value="ECO:0007669"/>
    <property type="project" value="UniProtKB-KW"/>
</dbReference>
<dbReference type="CDD" id="cd24018">
    <property type="entry name" value="ASKHA_NBD_HK_fungi"/>
    <property type="match status" value="1"/>
</dbReference>
<dbReference type="SUPFAM" id="SSF53067">
    <property type="entry name" value="Actin-like ATPase domain"/>
    <property type="match status" value="2"/>
</dbReference>
<dbReference type="InterPro" id="IPR001312">
    <property type="entry name" value="Hexokinase"/>
</dbReference>
<keyword evidence="7 8" id="KW-0324">Glycolysis</keyword>
<protein>
    <recommendedName>
        <fullName evidence="8">Phosphotransferase</fullName>
        <ecNumber evidence="8">2.7.1.-</ecNumber>
    </recommendedName>
</protein>
<sequence>MVEVLHQSSSNLVEVLSHLNLEQQTHSSCHHLPLSPSTLSSPNYLSQIPPELYHKLSRAQRAALNKLEWEFDVSKSKLTAIVDQFLVEFTRGLDTVPSPNDLNNNLPMIPTFIHDVPTGDEKGVFLALDLGGTNLRVCEVNLNGDKTFSIKSNKYKLSDEVKTGTALELFSYIADCVENFLIELGHDLKEDEKLHLGFTFSFPAHQTALDQGTLISWTKGFKASGAIGNDVVKLLQDALDKRGLQVHCNALVNDTTGTLMARAYQCGSAVVGAIFGTGTNGAYIEDMAKVRKISHTFTKNSSNRMIINTEWGAFDNDRKVLPITKYDNKLDRESINPRKQAFEKMISGMYLGELTRNIILDLIDNMLLFDGFSVTALNKHYGLDTSLMSAIELRADGTTNESWLRATEKVIADGFGMRASDADCVIIQRICEIVATRAARLSATAVATIIRKTQPRGKLAVGVDGSVIEHYPEFENRLRLALLDMFDSSICDRLVIGLAKDGSGVGAALCALQAKKQVEESR</sequence>
<comment type="similarity">
    <text evidence="2 8">Belongs to the hexokinase family.</text>
</comment>
<dbReference type="GO" id="GO:0005524">
    <property type="term" value="F:ATP binding"/>
    <property type="evidence" value="ECO:0007669"/>
    <property type="project" value="UniProtKB-UniRule"/>
</dbReference>
<accession>A0A9P6TFS2</accession>
<dbReference type="PROSITE" id="PS00378">
    <property type="entry name" value="HEXOKINASE_1"/>
    <property type="match status" value="1"/>
</dbReference>
<dbReference type="Gene3D" id="3.30.420.40">
    <property type="match status" value="1"/>
</dbReference>
<dbReference type="Gene3D" id="3.40.367.20">
    <property type="match status" value="1"/>
</dbReference>
<dbReference type="OrthoDB" id="419537at2759"/>
<dbReference type="PRINTS" id="PR00475">
    <property type="entry name" value="HEXOKINASE"/>
</dbReference>
<name>A0A9P6TFS2_9BASI</name>
<dbReference type="InterPro" id="IPR022673">
    <property type="entry name" value="Hexokinase_C"/>
</dbReference>
<feature type="domain" description="Hexokinase C-terminal" evidence="10">
    <location>
        <begin position="271"/>
        <end position="512"/>
    </location>
</feature>